<feature type="domain" description="BTB" evidence="5">
    <location>
        <begin position="751"/>
        <end position="819"/>
    </location>
</feature>
<dbReference type="PROSITE" id="PS50012">
    <property type="entry name" value="RCC1_3"/>
    <property type="match status" value="3"/>
</dbReference>
<feature type="region of interest" description="Disordered" evidence="4">
    <location>
        <begin position="960"/>
        <end position="1025"/>
    </location>
</feature>
<dbReference type="InterPro" id="IPR000408">
    <property type="entry name" value="Reg_chr_condens"/>
</dbReference>
<dbReference type="SMART" id="SM00225">
    <property type="entry name" value="BTB"/>
    <property type="match status" value="2"/>
</dbReference>
<evidence type="ECO:0000256" key="2">
    <source>
        <dbReference type="PROSITE-ProRule" id="PRU00023"/>
    </source>
</evidence>
<evidence type="ECO:0000256" key="4">
    <source>
        <dbReference type="SAM" id="MobiDB-lite"/>
    </source>
</evidence>
<dbReference type="Gene3D" id="3.30.710.10">
    <property type="entry name" value="Potassium Channel Kv1.1, Chain A"/>
    <property type="match status" value="2"/>
</dbReference>
<dbReference type="SUPFAM" id="SSF54695">
    <property type="entry name" value="POZ domain"/>
    <property type="match status" value="2"/>
</dbReference>
<dbReference type="PANTHER" id="PTHR22872">
    <property type="entry name" value="BTK-BINDING PROTEIN-RELATED"/>
    <property type="match status" value="1"/>
</dbReference>
<dbReference type="InterPro" id="IPR002110">
    <property type="entry name" value="Ankyrin_rpt"/>
</dbReference>
<feature type="compositionally biased region" description="Polar residues" evidence="4">
    <location>
        <begin position="1303"/>
        <end position="1314"/>
    </location>
</feature>
<dbReference type="Pfam" id="PF00651">
    <property type="entry name" value="BTB"/>
    <property type="match status" value="2"/>
</dbReference>
<dbReference type="PROSITE" id="PS50297">
    <property type="entry name" value="ANK_REP_REGION"/>
    <property type="match status" value="1"/>
</dbReference>
<evidence type="ECO:0000256" key="1">
    <source>
        <dbReference type="ARBA" id="ARBA00022737"/>
    </source>
</evidence>
<feature type="repeat" description="RCC1" evidence="3">
    <location>
        <begin position="244"/>
        <end position="298"/>
    </location>
</feature>
<feature type="compositionally biased region" description="Basic and acidic residues" evidence="4">
    <location>
        <begin position="1099"/>
        <end position="1111"/>
    </location>
</feature>
<dbReference type="PROSITE" id="PS50097">
    <property type="entry name" value="BTB"/>
    <property type="match status" value="2"/>
</dbReference>
<dbReference type="Gene3D" id="1.25.40.20">
    <property type="entry name" value="Ankyrin repeat-containing domain"/>
    <property type="match status" value="1"/>
</dbReference>
<dbReference type="InterPro" id="IPR000210">
    <property type="entry name" value="BTB/POZ_dom"/>
</dbReference>
<dbReference type="SUPFAM" id="SSF48403">
    <property type="entry name" value="Ankyrin repeat"/>
    <property type="match status" value="1"/>
</dbReference>
<organism evidence="6 7">
    <name type="scientific">Holothuria leucospilota</name>
    <name type="common">Black long sea cucumber</name>
    <name type="synonym">Mertensiothuria leucospilota</name>
    <dbReference type="NCBI Taxonomy" id="206669"/>
    <lineage>
        <taxon>Eukaryota</taxon>
        <taxon>Metazoa</taxon>
        <taxon>Echinodermata</taxon>
        <taxon>Eleutherozoa</taxon>
        <taxon>Echinozoa</taxon>
        <taxon>Holothuroidea</taxon>
        <taxon>Aspidochirotacea</taxon>
        <taxon>Aspidochirotida</taxon>
        <taxon>Holothuriidae</taxon>
        <taxon>Holothuria</taxon>
    </lineage>
</organism>
<evidence type="ECO:0000256" key="3">
    <source>
        <dbReference type="PROSITE-ProRule" id="PRU00235"/>
    </source>
</evidence>
<keyword evidence="6" id="KW-0418">Kinase</keyword>
<name>A0A9Q1BGI6_HOLLE</name>
<dbReference type="InterPro" id="IPR051625">
    <property type="entry name" value="Signaling_Regulatory_Domain"/>
</dbReference>
<proteinExistence type="predicted"/>
<keyword evidence="1" id="KW-0677">Repeat</keyword>
<protein>
    <submittedName>
        <fullName evidence="6">Inhibitor of Bruton tyrosine kinase</fullName>
    </submittedName>
</protein>
<dbReference type="Pfam" id="PF00415">
    <property type="entry name" value="RCC1"/>
    <property type="match status" value="3"/>
</dbReference>
<evidence type="ECO:0000313" key="7">
    <source>
        <dbReference type="Proteomes" id="UP001152320"/>
    </source>
</evidence>
<dbReference type="CDD" id="cd18500">
    <property type="entry name" value="BACK_IBtk"/>
    <property type="match status" value="1"/>
</dbReference>
<dbReference type="SUPFAM" id="SSF50985">
    <property type="entry name" value="RCC1/BLIP-II"/>
    <property type="match status" value="1"/>
</dbReference>
<feature type="compositionally biased region" description="Basic and acidic residues" evidence="4">
    <location>
        <begin position="989"/>
        <end position="1022"/>
    </location>
</feature>
<feature type="repeat" description="RCC1" evidence="3">
    <location>
        <begin position="139"/>
        <end position="192"/>
    </location>
</feature>
<feature type="repeat" description="ANK" evidence="2">
    <location>
        <begin position="47"/>
        <end position="69"/>
    </location>
</feature>
<dbReference type="SMART" id="SM00248">
    <property type="entry name" value="ANK"/>
    <property type="match status" value="2"/>
</dbReference>
<keyword evidence="6" id="KW-0808">Transferase</keyword>
<gene>
    <name evidence="6" type="ORF">HOLleu_31809</name>
</gene>
<dbReference type="InterPro" id="IPR036770">
    <property type="entry name" value="Ankyrin_rpt-contain_sf"/>
</dbReference>
<accession>A0A9Q1BGI6</accession>
<feature type="repeat" description="RCC1" evidence="3">
    <location>
        <begin position="193"/>
        <end position="243"/>
    </location>
</feature>
<feature type="compositionally biased region" description="Polar residues" evidence="4">
    <location>
        <begin position="1154"/>
        <end position="1165"/>
    </location>
</feature>
<sequence length="1385" mass="154822">MDCTSRCQSREHATDIINVITSSATEEQIKAYIAGHCHRSGHVCDAIGRTALHVAASCGKGEVLRWLVEDQKADLRTKDGESGWTALHRSIFYGQLLCAVKLIQFGSSLKVCDFEDLYPLDIAMKDKPPHVDYSIDNPCNIYTWGTNSNFTLGHSNQQSRSTPDVVDEFLRKKFTIRQVCMSKFHTAILTSTGKVLTCGHGQGGRLGHGNEQTCMLPKVISGLVTSCEFVATARDHTLFLMEDGRVYGCGQNRFCQLGITSDENAFLKPRQIIGKGFTDKKIVGVVAAKYHSVFYTEDQVYTCGLNGGQIGHAKGDKFVTTPKLVTSLNHKNMTISTIAASEGVTVCSTSNGDIYLLQNYICRKIVNKQLNIRKMVVVGGKLESGLEEVGETRSSPLVIVLLHKNGKVLSWQLTDETLRRCSYNRKRQLIFTDVDLNRQGVILSTTEGQAFKGHFTHKKVAPLYGSSQADSTRTDKSQGFIQIGGVEQVDREKSELINLQRIPYCHRVTRAACDPQGNNFAVLQNDARLGLTELPEVSCCQMKEDLKRFYSEGSLTDNIHDVELKVGLQSFPAHKFILAARSEFFKKLLLNIPKDSEESGEDYLQVHLNRNIRVLDLTQSVSVETLQRILLYIYTNSCDVFDWNFVENVMNRDKRLFERTLQSIKEGKKEKNKTGKKKTKENRDQTLLEENSEYLPVMAIVKQVKEAAKTFGILSLYRRLELVKMKNTRLDNFRPERDTLTFDRKKFEDLSDILLQSEDNVMFSCHRCILVARLEYFNSMLASGWIEASSSAPLMLPVPASVLSILLDFIYTSNTPMLPSQDMELVCNVLVTADQLLLPRLKEISEVILVDMISLRNVAQLLEFASMYQAHQLKASCQQFIGLNIVMLLENQSLDILSDDVLTELSKAYRDMIPGMSRRMITPYSTSPSPSDLPHLIAEENKVDNLEEVIFSAKARRKARRKSSGSERVSRSSETEKVKLDEVIDEDEERKRHTPADSDEKDKDKKSLANLTEEKENTRPRLTDMFCQNKEKWLKVKEGSTGRDVSVNNKNQDTGGDRDMGVNEQNRQPGMEGKKSNTQGRRQKKNKRNSTQVESESDCQEKQAEVPRQDKSVVSTTPNQDKLPGGDGRWMKKGQEVTVVSSPKTNPMEIPLSVSVTPWQSPPSNRKQEPGLKDIIAAELAKSSNKSSGKWSAGSGSGKKSQSQRKRESLAKMEAESSAPTQTASAQRAWGAWSTPTSPSSSHKVSEPLSQADKPASSRKISFGSLVGGTQEDHSQRNLPSKSSPTSPVSPLSPTQSSVWGSADSQPAQTQPPSVSFTEIVQNEKEAKKNLDKALNKSLQSIQIEEQAMAELLQMYEQAADHAEYITVKQVRVEMANPHWTKGVT</sequence>
<keyword evidence="7" id="KW-1185">Reference proteome</keyword>
<feature type="compositionally biased region" description="Low complexity" evidence="4">
    <location>
        <begin position="1279"/>
        <end position="1299"/>
    </location>
</feature>
<evidence type="ECO:0000259" key="5">
    <source>
        <dbReference type="PROSITE" id="PS50097"/>
    </source>
</evidence>
<dbReference type="OrthoDB" id="1893551at2759"/>
<feature type="domain" description="BTB" evidence="5">
    <location>
        <begin position="560"/>
        <end position="642"/>
    </location>
</feature>
<feature type="compositionally biased region" description="Polar residues" evidence="4">
    <location>
        <begin position="1234"/>
        <end position="1243"/>
    </location>
</feature>
<reference evidence="6" key="1">
    <citation type="submission" date="2021-10" db="EMBL/GenBank/DDBJ databases">
        <title>Tropical sea cucumber genome reveals ecological adaptation and Cuvierian tubules defense mechanism.</title>
        <authorList>
            <person name="Chen T."/>
        </authorList>
    </citation>
    <scope>NUCLEOTIDE SEQUENCE</scope>
    <source>
        <strain evidence="6">Nanhai2018</strain>
        <tissue evidence="6">Muscle</tissue>
    </source>
</reference>
<dbReference type="PROSITE" id="PS50088">
    <property type="entry name" value="ANK_REPEAT"/>
    <property type="match status" value="1"/>
</dbReference>
<comment type="caution">
    <text evidence="6">The sequence shown here is derived from an EMBL/GenBank/DDBJ whole genome shotgun (WGS) entry which is preliminary data.</text>
</comment>
<dbReference type="PANTHER" id="PTHR22872:SF2">
    <property type="entry name" value="INHIBITOR OF BRUTON TYROSINE KINASE"/>
    <property type="match status" value="1"/>
</dbReference>
<dbReference type="GO" id="GO:0016301">
    <property type="term" value="F:kinase activity"/>
    <property type="evidence" value="ECO:0007669"/>
    <property type="project" value="UniProtKB-KW"/>
</dbReference>
<feature type="region of interest" description="Disordered" evidence="4">
    <location>
        <begin position="1037"/>
        <end position="1314"/>
    </location>
</feature>
<feature type="compositionally biased region" description="Basic and acidic residues" evidence="4">
    <location>
        <begin position="1205"/>
        <end position="1215"/>
    </location>
</feature>
<dbReference type="Pfam" id="PF12796">
    <property type="entry name" value="Ank_2"/>
    <property type="match status" value="1"/>
</dbReference>
<dbReference type="EMBL" id="JAIZAY010000016">
    <property type="protein sequence ID" value="KAJ8026856.1"/>
    <property type="molecule type" value="Genomic_DNA"/>
</dbReference>
<dbReference type="InterPro" id="IPR011333">
    <property type="entry name" value="SKP1/BTB/POZ_sf"/>
</dbReference>
<feature type="compositionally biased region" description="Low complexity" evidence="4">
    <location>
        <begin position="1182"/>
        <end position="1201"/>
    </location>
</feature>
<evidence type="ECO:0000313" key="6">
    <source>
        <dbReference type="EMBL" id="KAJ8026856.1"/>
    </source>
</evidence>
<keyword evidence="2" id="KW-0040">ANK repeat</keyword>
<dbReference type="Gene3D" id="2.130.10.30">
    <property type="entry name" value="Regulator of chromosome condensation 1/beta-lactamase-inhibitor protein II"/>
    <property type="match status" value="1"/>
</dbReference>
<feature type="compositionally biased region" description="Basic and acidic residues" evidence="4">
    <location>
        <begin position="964"/>
        <end position="982"/>
    </location>
</feature>
<dbReference type="Gene3D" id="6.10.250.3030">
    <property type="match status" value="1"/>
</dbReference>
<dbReference type="Proteomes" id="UP001152320">
    <property type="component" value="Chromosome 16"/>
</dbReference>
<dbReference type="InterPro" id="IPR009091">
    <property type="entry name" value="RCC1/BLIP-II"/>
</dbReference>